<dbReference type="InterPro" id="IPR001734">
    <property type="entry name" value="Na/solute_symporter"/>
</dbReference>
<feature type="transmembrane region" description="Helical" evidence="7">
    <location>
        <begin position="458"/>
        <end position="478"/>
    </location>
</feature>
<comment type="similarity">
    <text evidence="2 6">Belongs to the sodium:solute symporter (SSF) (TC 2.A.21) family.</text>
</comment>
<dbReference type="InterPro" id="IPR038377">
    <property type="entry name" value="Na/Glc_symporter_sf"/>
</dbReference>
<feature type="transmembrane region" description="Helical" evidence="7">
    <location>
        <begin position="304"/>
        <end position="327"/>
    </location>
</feature>
<feature type="transmembrane region" description="Helical" evidence="7">
    <location>
        <begin position="426"/>
        <end position="451"/>
    </location>
</feature>
<dbReference type="PANTHER" id="PTHR11819">
    <property type="entry name" value="SOLUTE CARRIER FAMILY 5"/>
    <property type="match status" value="1"/>
</dbReference>
<feature type="transmembrane region" description="Helical" evidence="7">
    <location>
        <begin position="263"/>
        <end position="283"/>
    </location>
</feature>
<organism evidence="8">
    <name type="scientific">Schlesneria paludicola</name>
    <dbReference type="NCBI Taxonomy" id="360056"/>
    <lineage>
        <taxon>Bacteria</taxon>
        <taxon>Pseudomonadati</taxon>
        <taxon>Planctomycetota</taxon>
        <taxon>Planctomycetia</taxon>
        <taxon>Planctomycetales</taxon>
        <taxon>Planctomycetaceae</taxon>
        <taxon>Schlesneria</taxon>
    </lineage>
</organism>
<dbReference type="GO" id="GO:0005886">
    <property type="term" value="C:plasma membrane"/>
    <property type="evidence" value="ECO:0007669"/>
    <property type="project" value="TreeGrafter"/>
</dbReference>
<evidence type="ECO:0000256" key="4">
    <source>
        <dbReference type="ARBA" id="ARBA00022989"/>
    </source>
</evidence>
<dbReference type="Pfam" id="PF00474">
    <property type="entry name" value="SSF"/>
    <property type="match status" value="1"/>
</dbReference>
<dbReference type="Gene3D" id="1.20.1730.10">
    <property type="entry name" value="Sodium/glucose cotransporter"/>
    <property type="match status" value="1"/>
</dbReference>
<evidence type="ECO:0000256" key="7">
    <source>
        <dbReference type="SAM" id="Phobius"/>
    </source>
</evidence>
<gene>
    <name evidence="8" type="ORF">ENQ76_06410</name>
</gene>
<evidence type="ECO:0000256" key="2">
    <source>
        <dbReference type="ARBA" id="ARBA00006434"/>
    </source>
</evidence>
<feature type="transmembrane region" description="Helical" evidence="7">
    <location>
        <begin position="149"/>
        <end position="170"/>
    </location>
</feature>
<feature type="transmembrane region" description="Helical" evidence="7">
    <location>
        <begin position="498"/>
        <end position="519"/>
    </location>
</feature>
<protein>
    <submittedName>
        <fullName evidence="8">Sodium transporter</fullName>
    </submittedName>
</protein>
<feature type="transmembrane region" description="Helical" evidence="7">
    <location>
        <begin position="356"/>
        <end position="380"/>
    </location>
</feature>
<feature type="transmembrane region" description="Helical" evidence="7">
    <location>
        <begin position="79"/>
        <end position="100"/>
    </location>
</feature>
<dbReference type="EMBL" id="DSOK01000186">
    <property type="protein sequence ID" value="HEN15086.1"/>
    <property type="molecule type" value="Genomic_DNA"/>
</dbReference>
<evidence type="ECO:0000313" key="8">
    <source>
        <dbReference type="EMBL" id="HEN15086.1"/>
    </source>
</evidence>
<dbReference type="NCBIfam" id="TIGR00813">
    <property type="entry name" value="sss"/>
    <property type="match status" value="1"/>
</dbReference>
<keyword evidence="3 7" id="KW-0812">Transmembrane</keyword>
<evidence type="ECO:0000256" key="5">
    <source>
        <dbReference type="ARBA" id="ARBA00023136"/>
    </source>
</evidence>
<comment type="caution">
    <text evidence="8">The sequence shown here is derived from an EMBL/GenBank/DDBJ whole genome shotgun (WGS) entry which is preliminary data.</text>
</comment>
<feature type="transmembrane region" description="Helical" evidence="7">
    <location>
        <begin position="182"/>
        <end position="203"/>
    </location>
</feature>
<dbReference type="PANTHER" id="PTHR11819:SF195">
    <property type="entry name" value="SODIUM_GLUCOSE COTRANSPORTER 4"/>
    <property type="match status" value="1"/>
</dbReference>
<name>A0A7C2JXQ6_9PLAN</name>
<feature type="transmembrane region" description="Helical" evidence="7">
    <location>
        <begin position="6"/>
        <end position="30"/>
    </location>
</feature>
<proteinExistence type="inferred from homology"/>
<accession>A0A7C2JXQ6</accession>
<feature type="transmembrane region" description="Helical" evidence="7">
    <location>
        <begin position="401"/>
        <end position="420"/>
    </location>
</feature>
<comment type="subcellular location">
    <subcellularLocation>
        <location evidence="1">Membrane</location>
        <topology evidence="1">Multi-pass membrane protein</topology>
    </subcellularLocation>
</comment>
<feature type="transmembrane region" description="Helical" evidence="7">
    <location>
        <begin position="121"/>
        <end position="143"/>
    </location>
</feature>
<dbReference type="PROSITE" id="PS50283">
    <property type="entry name" value="NA_SOLUT_SYMP_3"/>
    <property type="match status" value="1"/>
</dbReference>
<evidence type="ECO:0000256" key="3">
    <source>
        <dbReference type="ARBA" id="ARBA00022692"/>
    </source>
</evidence>
<sequence>MGSLSAIDYAIVLLYLAATTVVGLWVSVYVRTGREFFLAGRTLPWWAVGLSLVATDIGGTDLIGVGGAAYRHGLAVGNFEWIGCVPAMIVAAFVFIPHFWRCGVTTIPEFLERRFDVKVRTAVALCWLAFMACNLGVMLLASAKLMDALAGWPVPLTIGLVAALVCFYTWTGGLAAVVYTDVLQGIVMIAGCVLVVIVGLWNVGGWTSLEQRVEQQVESRELSVESQTSTPSSITLNSQPSTLNPPRFEHFSLVLPVDTSSPFPWTGILFGLALVISPAYWIGNQAIVQRALGARSEYEAKASYVWGALLKNVIPLVIAVPGLIALAKFPGLTGPETDKALPLLIGETMPLGLKGVFVAAFLAALMSSIDSYLSSAATIVTNDFYLRFMRPTADERRVLRIGRMVTIALTVWAIAFAWHLSRYETGIYTIFQTLIAFFNGPAFAVLLTGLVFKSANRYGALAGFIGGVVTAVSLFLLNHPALYERFEWRPLFQIQDPYLYFSVWAFLVSLAVIGSVSYATKPDPSEKQQFALGNMPSAGDAA</sequence>
<keyword evidence="4 7" id="KW-1133">Transmembrane helix</keyword>
<dbReference type="GO" id="GO:0005412">
    <property type="term" value="F:D-glucose:sodium symporter activity"/>
    <property type="evidence" value="ECO:0007669"/>
    <property type="project" value="TreeGrafter"/>
</dbReference>
<reference evidence="8" key="1">
    <citation type="journal article" date="2020" name="mSystems">
        <title>Genome- and Community-Level Interaction Insights into Carbon Utilization and Element Cycling Functions of Hydrothermarchaeota in Hydrothermal Sediment.</title>
        <authorList>
            <person name="Zhou Z."/>
            <person name="Liu Y."/>
            <person name="Xu W."/>
            <person name="Pan J."/>
            <person name="Luo Z.H."/>
            <person name="Li M."/>
        </authorList>
    </citation>
    <scope>NUCLEOTIDE SEQUENCE [LARGE SCALE GENOMIC DNA]</scope>
    <source>
        <strain evidence="8">SpSt-339</strain>
    </source>
</reference>
<evidence type="ECO:0000256" key="6">
    <source>
        <dbReference type="RuleBase" id="RU362091"/>
    </source>
</evidence>
<dbReference type="AlphaFoldDB" id="A0A7C2JXQ6"/>
<keyword evidence="5 7" id="KW-0472">Membrane</keyword>
<feature type="transmembrane region" description="Helical" evidence="7">
    <location>
        <begin position="42"/>
        <end position="59"/>
    </location>
</feature>
<evidence type="ECO:0000256" key="1">
    <source>
        <dbReference type="ARBA" id="ARBA00004141"/>
    </source>
</evidence>